<evidence type="ECO:0000256" key="1">
    <source>
        <dbReference type="ARBA" id="ARBA00004167"/>
    </source>
</evidence>
<sequence>CLREVSRLLGGTMWVRLKSSWNNNFVVLLVVLDFALCAALAEETEGVRQDFLRYERVHPKVISHGRRRRDVLSLRNDTHQDVLQVMFKAFGQPFTLDLRMKKDLLPLNYFEKHHGNNNSHIIDHPMKRNNKHCYYHGTVRGRNNSWAAVSTCNGLSGVVFDGKEIHYIHPDPPEHLFLKASDMKEKSWRCGFNDSLNVGGDSHSRAKRSVVIQPPFKSNARSRYVELLIVNDNKEFIKMKRNKEAVFERSKQIANIVNALYAPLNIFIALVGVIVWTEHDEIVMSSDGDATLTKFLQYRRERLAREHPNDNAQLITDIVLDSSVVGKALKGPICTYEYSGGVNKDHHEVVGVVATTVAHELGHNFGMEHDDKDTKCQCPEKRCIMASATSNPPSPSQWSSCSKQYLQSSFEQGMDFCLWNLPEDIMGPVCGNGFLEEGEQCDCGPAEFCKNPCCEASTCKFKGNAACAIGACCDISTCQVVKAATLCRDAITECDLPEYCDGVSEFCPVDVFVQDGTECGGGKAYCFGKQCRSHDDQCQLLWGSSGRMADQRCFERNDDGEVNANCGYNRLNKTYKKCNKEDVMCGTLHCVHLNERLEFGIESAAVQSKFYIDENDKRFTCRSAIVDLGLFTADVGQSPNGAKCGTNKACMNQKCVPIEKLYGIKCPYDCYNNGVCNSRGNCHCMVGYAPPYCNYPGPGGSSDSGPASDPSAGYSFMVSMYIIFLCIVPLAVITSFSIYYFRRHLKTWWMTKARKAAIKSRAQQVGLDRRGGRPLSKFNIDAEAIKALNISGPVTQHMAPQEPLVPSAPPLPPPQHQKPHRSVSRERGSFRSVDISGPVLQSSSNSHITPTRPAPARPAPARPAPGRPVGVQRAPSCPSQGSMRGRSRVARSASQRSNGPRPAQPPPPRPPAPPDGSLYDDCTTLEFAGTPLAFVHNETNSSQHPLPNRPLPARPAPVNTRPATGVAALALKFERNAVESSQPLHGRAQPMAGQRSHTTTLS</sequence>
<name>L7MD14_RHIPC</name>
<keyword evidence="3 14" id="KW-0812">Transmembrane</keyword>
<evidence type="ECO:0000256" key="7">
    <source>
        <dbReference type="ARBA" id="ARBA00023049"/>
    </source>
</evidence>
<feature type="domain" description="Peptidase M12B" evidence="18">
    <location>
        <begin position="223"/>
        <end position="422"/>
    </location>
</feature>
<feature type="non-terminal residue" evidence="19">
    <location>
        <position position="1"/>
    </location>
</feature>
<feature type="signal peptide" evidence="15">
    <location>
        <begin position="1"/>
        <end position="41"/>
    </location>
</feature>
<feature type="transmembrane region" description="Helical" evidence="14">
    <location>
        <begin position="718"/>
        <end position="741"/>
    </location>
</feature>
<feature type="binding site" evidence="12">
    <location>
        <position position="369"/>
    </location>
    <ligand>
        <name>Zn(2+)</name>
        <dbReference type="ChEBI" id="CHEBI:29105"/>
        <note>catalytic</note>
    </ligand>
</feature>
<dbReference type="InterPro" id="IPR024079">
    <property type="entry name" value="MetalloPept_cat_dom_sf"/>
</dbReference>
<evidence type="ECO:0000256" key="10">
    <source>
        <dbReference type="PROSITE-ProRule" id="PRU00068"/>
    </source>
</evidence>
<dbReference type="GO" id="GO:0004222">
    <property type="term" value="F:metalloendopeptidase activity"/>
    <property type="evidence" value="ECO:0007669"/>
    <property type="project" value="InterPro"/>
</dbReference>
<dbReference type="InterPro" id="IPR000742">
    <property type="entry name" value="EGF"/>
</dbReference>
<keyword evidence="6 14" id="KW-1133">Transmembrane helix</keyword>
<feature type="domain" description="EGF-like" evidence="16">
    <location>
        <begin position="662"/>
        <end position="694"/>
    </location>
</feature>
<evidence type="ECO:0000256" key="5">
    <source>
        <dbReference type="ARBA" id="ARBA00022833"/>
    </source>
</evidence>
<feature type="chain" id="PRO_5003981911" evidence="15">
    <location>
        <begin position="42"/>
        <end position="1002"/>
    </location>
</feature>
<dbReference type="GO" id="GO:0006509">
    <property type="term" value="P:membrane protein ectodomain proteolysis"/>
    <property type="evidence" value="ECO:0007669"/>
    <property type="project" value="TreeGrafter"/>
</dbReference>
<evidence type="ECO:0000256" key="6">
    <source>
        <dbReference type="ARBA" id="ARBA00022989"/>
    </source>
</evidence>
<feature type="compositionally biased region" description="Pro residues" evidence="13">
    <location>
        <begin position="852"/>
        <end position="866"/>
    </location>
</feature>
<evidence type="ECO:0000256" key="9">
    <source>
        <dbReference type="ARBA" id="ARBA00023157"/>
    </source>
</evidence>
<comment type="subcellular location">
    <subcellularLocation>
        <location evidence="1">Membrane</location>
        <topology evidence="1">Single-pass membrane protein</topology>
    </subcellularLocation>
</comment>
<evidence type="ECO:0000259" key="18">
    <source>
        <dbReference type="PROSITE" id="PS50215"/>
    </source>
</evidence>
<evidence type="ECO:0000259" key="16">
    <source>
        <dbReference type="PROSITE" id="PS50026"/>
    </source>
</evidence>
<evidence type="ECO:0000256" key="12">
    <source>
        <dbReference type="PROSITE-ProRule" id="PRU00276"/>
    </source>
</evidence>
<keyword evidence="9 11" id="KW-1015">Disulfide bond</keyword>
<feature type="disulfide bond" evidence="11">
    <location>
        <begin position="666"/>
        <end position="676"/>
    </location>
</feature>
<dbReference type="PROSITE" id="PS01186">
    <property type="entry name" value="EGF_2"/>
    <property type="match status" value="1"/>
</dbReference>
<dbReference type="InterPro" id="IPR002870">
    <property type="entry name" value="Peptidase_M12B_N"/>
</dbReference>
<dbReference type="Pfam" id="PF01562">
    <property type="entry name" value="Pep_M12B_propep"/>
    <property type="match status" value="1"/>
</dbReference>
<dbReference type="GO" id="GO:0046872">
    <property type="term" value="F:metal ion binding"/>
    <property type="evidence" value="ECO:0007669"/>
    <property type="project" value="UniProtKB-KW"/>
</dbReference>
<feature type="disulfide bond" evidence="12">
    <location>
        <begin position="378"/>
        <end position="383"/>
    </location>
</feature>
<dbReference type="PANTHER" id="PTHR11905">
    <property type="entry name" value="ADAM A DISINTEGRIN AND METALLOPROTEASE DOMAIN"/>
    <property type="match status" value="1"/>
</dbReference>
<feature type="disulfide bond" evidence="11">
    <location>
        <begin position="684"/>
        <end position="693"/>
    </location>
</feature>
<dbReference type="SUPFAM" id="SSF55486">
    <property type="entry name" value="Metalloproteases ('zincins'), catalytic domain"/>
    <property type="match status" value="1"/>
</dbReference>
<dbReference type="InterPro" id="IPR006586">
    <property type="entry name" value="ADAM_Cys-rich"/>
</dbReference>
<reference evidence="19" key="1">
    <citation type="submission" date="2012-11" db="EMBL/GenBank/DDBJ databases">
        <authorList>
            <person name="Lucero-Rivera Y.E."/>
            <person name="Tovar-Ramirez D."/>
        </authorList>
    </citation>
    <scope>NUCLEOTIDE SEQUENCE</scope>
    <source>
        <tissue evidence="19">Salivary gland</tissue>
    </source>
</reference>
<feature type="region of interest" description="Disordered" evidence="13">
    <location>
        <begin position="979"/>
        <end position="1002"/>
    </location>
</feature>
<feature type="compositionally biased region" description="Pro residues" evidence="13">
    <location>
        <begin position="902"/>
        <end position="914"/>
    </location>
</feature>
<organism evidence="19">
    <name type="scientific">Rhipicephalus pulchellus</name>
    <name type="common">Yellow backed tick</name>
    <name type="synonym">Dermacentor pulchellus</name>
    <dbReference type="NCBI Taxonomy" id="72859"/>
    <lineage>
        <taxon>Eukaryota</taxon>
        <taxon>Metazoa</taxon>
        <taxon>Ecdysozoa</taxon>
        <taxon>Arthropoda</taxon>
        <taxon>Chelicerata</taxon>
        <taxon>Arachnida</taxon>
        <taxon>Acari</taxon>
        <taxon>Parasitiformes</taxon>
        <taxon>Ixodida</taxon>
        <taxon>Ixodoidea</taxon>
        <taxon>Ixodidae</taxon>
        <taxon>Rhipicephalinae</taxon>
        <taxon>Rhipicephalus</taxon>
        <taxon>Rhipicephalus</taxon>
    </lineage>
</organism>
<keyword evidence="4" id="KW-0378">Hydrolase</keyword>
<dbReference type="InterPro" id="IPR001590">
    <property type="entry name" value="Peptidase_M12B"/>
</dbReference>
<keyword evidence="2" id="KW-0645">Protease</keyword>
<dbReference type="Pfam" id="PF00200">
    <property type="entry name" value="Disintegrin"/>
    <property type="match status" value="1"/>
</dbReference>
<dbReference type="FunFam" id="4.10.70.10:FF:000001">
    <property type="entry name" value="Disintegrin and metalloproteinase domain-containing protein 22"/>
    <property type="match status" value="1"/>
</dbReference>
<keyword evidence="15" id="KW-0732">Signal</keyword>
<dbReference type="InterPro" id="IPR036436">
    <property type="entry name" value="Disintegrin_dom_sf"/>
</dbReference>
<keyword evidence="11" id="KW-0245">EGF-like domain</keyword>
<dbReference type="SMART" id="SM00050">
    <property type="entry name" value="DISIN"/>
    <property type="match status" value="1"/>
</dbReference>
<dbReference type="FunFam" id="3.40.390.10:FF:000002">
    <property type="entry name" value="Disintegrin and metalloproteinase domain-containing protein 22"/>
    <property type="match status" value="1"/>
</dbReference>
<dbReference type="EMBL" id="GACK01003317">
    <property type="protein sequence ID" value="JAA61717.1"/>
    <property type="molecule type" value="mRNA"/>
</dbReference>
<dbReference type="Gene3D" id="3.40.390.10">
    <property type="entry name" value="Collagenase (Catalytic Domain)"/>
    <property type="match status" value="1"/>
</dbReference>
<feature type="compositionally biased region" description="Pro residues" evidence="13">
    <location>
        <begin position="806"/>
        <end position="816"/>
    </location>
</feature>
<evidence type="ECO:0000256" key="15">
    <source>
        <dbReference type="SAM" id="SignalP"/>
    </source>
</evidence>
<feature type="disulfide bond" evidence="10">
    <location>
        <begin position="487"/>
        <end position="507"/>
    </location>
</feature>
<evidence type="ECO:0000256" key="2">
    <source>
        <dbReference type="ARBA" id="ARBA00022670"/>
    </source>
</evidence>
<keyword evidence="8 14" id="KW-0472">Membrane</keyword>
<reference evidence="19" key="2">
    <citation type="journal article" date="2015" name="J. Proteomics">
        <title>Sexual differences in the sialomes of the zebra tick, Rhipicephalus pulchellus.</title>
        <authorList>
            <person name="Tan A.W."/>
            <person name="Francischetti I.M."/>
            <person name="Slovak M."/>
            <person name="Kini R.M."/>
            <person name="Ribeiro J.M."/>
        </authorList>
    </citation>
    <scope>NUCLEOTIDE SEQUENCE</scope>
    <source>
        <tissue evidence="19">Salivary gland</tissue>
    </source>
</reference>
<keyword evidence="5 12" id="KW-0862">Zinc</keyword>
<evidence type="ECO:0000256" key="3">
    <source>
        <dbReference type="ARBA" id="ARBA00022692"/>
    </source>
</evidence>
<dbReference type="GO" id="GO:0016020">
    <property type="term" value="C:membrane"/>
    <property type="evidence" value="ECO:0007669"/>
    <property type="project" value="UniProtKB-SubCell"/>
</dbReference>
<dbReference type="PROSITE" id="PS50215">
    <property type="entry name" value="ADAM_MEPRO"/>
    <property type="match status" value="1"/>
</dbReference>
<dbReference type="MEROPS" id="M12.A04"/>
<accession>L7MD14</accession>
<feature type="region of interest" description="Disordered" evidence="13">
    <location>
        <begin position="797"/>
        <end position="920"/>
    </location>
</feature>
<feature type="binding site" evidence="12">
    <location>
        <position position="359"/>
    </location>
    <ligand>
        <name>Zn(2+)</name>
        <dbReference type="ChEBI" id="CHEBI:29105"/>
        <note>catalytic</note>
    </ligand>
</feature>
<dbReference type="PROSITE" id="PS50026">
    <property type="entry name" value="EGF_3"/>
    <property type="match status" value="1"/>
</dbReference>
<feature type="domain" description="Disintegrin" evidence="17">
    <location>
        <begin position="427"/>
        <end position="515"/>
    </location>
</feature>
<evidence type="ECO:0000313" key="19">
    <source>
        <dbReference type="EMBL" id="JAA61717.1"/>
    </source>
</evidence>
<proteinExistence type="evidence at transcript level"/>
<evidence type="ECO:0000259" key="17">
    <source>
        <dbReference type="PROSITE" id="PS50214"/>
    </source>
</evidence>
<dbReference type="Pfam" id="PF08516">
    <property type="entry name" value="ADAM_CR"/>
    <property type="match status" value="1"/>
</dbReference>
<keyword evidence="12" id="KW-0479">Metal-binding</keyword>
<evidence type="ECO:0000256" key="13">
    <source>
        <dbReference type="SAM" id="MobiDB-lite"/>
    </source>
</evidence>
<evidence type="ECO:0000256" key="11">
    <source>
        <dbReference type="PROSITE-ProRule" id="PRU00076"/>
    </source>
</evidence>
<feature type="region of interest" description="Disordered" evidence="13">
    <location>
        <begin position="937"/>
        <end position="957"/>
    </location>
</feature>
<dbReference type="Gene3D" id="4.10.70.10">
    <property type="entry name" value="Disintegrin domain"/>
    <property type="match status" value="1"/>
</dbReference>
<dbReference type="InterPro" id="IPR001762">
    <property type="entry name" value="Disintegrin_dom"/>
</dbReference>
<feature type="active site" evidence="12">
    <location>
        <position position="360"/>
    </location>
</feature>
<comment type="caution">
    <text evidence="11">Lacks conserved residue(s) required for the propagation of feature annotation.</text>
</comment>
<feature type="binding site" evidence="12">
    <location>
        <position position="363"/>
    </location>
    <ligand>
        <name>Zn(2+)</name>
        <dbReference type="ChEBI" id="CHEBI:29105"/>
        <note>catalytic</note>
    </ligand>
</feature>
<dbReference type="InterPro" id="IPR034027">
    <property type="entry name" value="Reprolysin_adamalysin"/>
</dbReference>
<dbReference type="Pfam" id="PF01421">
    <property type="entry name" value="Reprolysin"/>
    <property type="match status" value="1"/>
</dbReference>
<evidence type="ECO:0000256" key="4">
    <source>
        <dbReference type="ARBA" id="ARBA00022801"/>
    </source>
</evidence>
<protein>
    <submittedName>
        <fullName evidence="19">Putative tick adams</fullName>
    </submittedName>
</protein>
<dbReference type="PROSITE" id="PS50214">
    <property type="entry name" value="DISINTEGRIN_2"/>
    <property type="match status" value="1"/>
</dbReference>
<feature type="compositionally biased region" description="Low complexity" evidence="13">
    <location>
        <begin position="890"/>
        <end position="901"/>
    </location>
</feature>
<feature type="compositionally biased region" description="Polar residues" evidence="13">
    <location>
        <begin position="839"/>
        <end position="848"/>
    </location>
</feature>
<dbReference type="SMART" id="SM00608">
    <property type="entry name" value="ACR"/>
    <property type="match status" value="1"/>
</dbReference>
<dbReference type="AlphaFoldDB" id="L7MD14"/>
<dbReference type="PANTHER" id="PTHR11905:SF159">
    <property type="entry name" value="ADAM METALLOPROTEASE"/>
    <property type="match status" value="1"/>
</dbReference>
<evidence type="ECO:0000256" key="8">
    <source>
        <dbReference type="ARBA" id="ARBA00023136"/>
    </source>
</evidence>
<dbReference type="SUPFAM" id="SSF57552">
    <property type="entry name" value="Blood coagulation inhibitor (disintegrin)"/>
    <property type="match status" value="1"/>
</dbReference>
<dbReference type="CDD" id="cd04269">
    <property type="entry name" value="ZnMc_adamalysin_II_like"/>
    <property type="match status" value="1"/>
</dbReference>
<keyword evidence="7" id="KW-0482">Metalloprotease</keyword>
<evidence type="ECO:0000256" key="14">
    <source>
        <dbReference type="SAM" id="Phobius"/>
    </source>
</evidence>